<evidence type="ECO:0000259" key="7">
    <source>
        <dbReference type="PROSITE" id="PS51192"/>
    </source>
</evidence>
<feature type="domain" description="Helicase ATP-binding" evidence="7">
    <location>
        <begin position="132"/>
        <end position="226"/>
    </location>
</feature>
<dbReference type="GO" id="GO:0005524">
    <property type="term" value="F:ATP binding"/>
    <property type="evidence" value="ECO:0007669"/>
    <property type="project" value="UniProtKB-KW"/>
</dbReference>
<gene>
    <name evidence="8" type="ORF">UW25_C0004G0096</name>
</gene>
<dbReference type="GO" id="GO:0003676">
    <property type="term" value="F:nucleic acid binding"/>
    <property type="evidence" value="ECO:0007669"/>
    <property type="project" value="InterPro"/>
</dbReference>
<dbReference type="Pfam" id="PF00270">
    <property type="entry name" value="DEAD"/>
    <property type="match status" value="1"/>
</dbReference>
<dbReference type="GO" id="GO:0004386">
    <property type="term" value="F:helicase activity"/>
    <property type="evidence" value="ECO:0007669"/>
    <property type="project" value="UniProtKB-KW"/>
</dbReference>
<keyword evidence="6" id="KW-1133">Transmembrane helix</keyword>
<name>A0A837I7J9_9BACT</name>
<organism evidence="8 9">
    <name type="scientific">Candidatus Nomurabacteria bacterium GW2011_GWB1_44_12</name>
    <dbReference type="NCBI Taxonomy" id="1618748"/>
    <lineage>
        <taxon>Bacteria</taxon>
        <taxon>Candidatus Nomuraibacteriota</taxon>
    </lineage>
</organism>
<keyword evidence="6" id="KW-0812">Transmembrane</keyword>
<feature type="compositionally biased region" description="Low complexity" evidence="5">
    <location>
        <begin position="8"/>
        <end position="63"/>
    </location>
</feature>
<dbReference type="EMBL" id="LCHP01000004">
    <property type="protein sequence ID" value="KKT36768.1"/>
    <property type="molecule type" value="Genomic_DNA"/>
</dbReference>
<dbReference type="PROSITE" id="PS51192">
    <property type="entry name" value="HELICASE_ATP_BIND_1"/>
    <property type="match status" value="1"/>
</dbReference>
<evidence type="ECO:0000313" key="8">
    <source>
        <dbReference type="EMBL" id="KKT36768.1"/>
    </source>
</evidence>
<dbReference type="AlphaFoldDB" id="A0A837I7J9"/>
<dbReference type="SUPFAM" id="SSF52540">
    <property type="entry name" value="P-loop containing nucleoside triphosphate hydrolases"/>
    <property type="match status" value="1"/>
</dbReference>
<dbReference type="GO" id="GO:0016787">
    <property type="term" value="F:hydrolase activity"/>
    <property type="evidence" value="ECO:0007669"/>
    <property type="project" value="UniProtKB-KW"/>
</dbReference>
<keyword evidence="3 8" id="KW-0347">Helicase</keyword>
<keyword evidence="6" id="KW-0472">Membrane</keyword>
<sequence>MEHKKTFSRGAGASRPHSSSSSRPRTGGSSSSRPRSGGSSSSAPRAFSARPPLGRSFNASRGGSSRGGGKRGPRKGQHIDISKFINKTVITEEAVVFTPEHLFKDFIIDERLKANILGKGYNAPTPIQDRVIPHILHGHDLVGIANTGTGKTAAFLIPLINKVLLNPKEKVIVMAPTRELAQQIEMELKGFVKGFKIFSVCCVGGAAMTFAISTILLSVHLGVSKI</sequence>
<evidence type="ECO:0000256" key="3">
    <source>
        <dbReference type="ARBA" id="ARBA00022806"/>
    </source>
</evidence>
<comment type="caution">
    <text evidence="8">The sequence shown here is derived from an EMBL/GenBank/DDBJ whole genome shotgun (WGS) entry which is preliminary data.</text>
</comment>
<feature type="transmembrane region" description="Helical" evidence="6">
    <location>
        <begin position="197"/>
        <end position="223"/>
    </location>
</feature>
<dbReference type="Proteomes" id="UP000033815">
    <property type="component" value="Unassembled WGS sequence"/>
</dbReference>
<dbReference type="PANTHER" id="PTHR24031">
    <property type="entry name" value="RNA HELICASE"/>
    <property type="match status" value="1"/>
</dbReference>
<evidence type="ECO:0000256" key="2">
    <source>
        <dbReference type="ARBA" id="ARBA00022801"/>
    </source>
</evidence>
<feature type="region of interest" description="Disordered" evidence="5">
    <location>
        <begin position="1"/>
        <end position="79"/>
    </location>
</feature>
<keyword evidence="1" id="KW-0547">Nucleotide-binding</keyword>
<dbReference type="InterPro" id="IPR044742">
    <property type="entry name" value="DEAD/DEAH_RhlB"/>
</dbReference>
<reference evidence="8 9" key="1">
    <citation type="journal article" date="2015" name="Nature">
        <title>rRNA introns, odd ribosomes, and small enigmatic genomes across a large radiation of phyla.</title>
        <authorList>
            <person name="Brown C.T."/>
            <person name="Hug L.A."/>
            <person name="Thomas B.C."/>
            <person name="Sharon I."/>
            <person name="Castelle C.J."/>
            <person name="Singh A."/>
            <person name="Wilkins M.J."/>
            <person name="Williams K.H."/>
            <person name="Banfield J.F."/>
        </authorList>
    </citation>
    <scope>NUCLEOTIDE SEQUENCE [LARGE SCALE GENOMIC DNA]</scope>
</reference>
<accession>A0A837I7J9</accession>
<proteinExistence type="predicted"/>
<dbReference type="InterPro" id="IPR011545">
    <property type="entry name" value="DEAD/DEAH_box_helicase_dom"/>
</dbReference>
<protein>
    <submittedName>
        <fullName evidence="8">DNA/RNA helicase, superfamily II</fullName>
    </submittedName>
</protein>
<keyword evidence="4" id="KW-0067">ATP-binding</keyword>
<evidence type="ECO:0000256" key="6">
    <source>
        <dbReference type="SAM" id="Phobius"/>
    </source>
</evidence>
<evidence type="ECO:0000256" key="4">
    <source>
        <dbReference type="ARBA" id="ARBA00022840"/>
    </source>
</evidence>
<keyword evidence="2" id="KW-0378">Hydrolase</keyword>
<dbReference type="InterPro" id="IPR014001">
    <property type="entry name" value="Helicase_ATP-bd"/>
</dbReference>
<evidence type="ECO:0000256" key="1">
    <source>
        <dbReference type="ARBA" id="ARBA00022741"/>
    </source>
</evidence>
<evidence type="ECO:0000256" key="5">
    <source>
        <dbReference type="SAM" id="MobiDB-lite"/>
    </source>
</evidence>
<dbReference type="Gene3D" id="3.40.50.300">
    <property type="entry name" value="P-loop containing nucleotide triphosphate hydrolases"/>
    <property type="match status" value="1"/>
</dbReference>
<dbReference type="CDD" id="cd00268">
    <property type="entry name" value="DEADc"/>
    <property type="match status" value="1"/>
</dbReference>
<dbReference type="InterPro" id="IPR027417">
    <property type="entry name" value="P-loop_NTPase"/>
</dbReference>
<evidence type="ECO:0000313" key="9">
    <source>
        <dbReference type="Proteomes" id="UP000033815"/>
    </source>
</evidence>